<dbReference type="Gramene" id="PGSC0003DMT400096018">
    <property type="protein sequence ID" value="PGSC0003DMT400096018"/>
    <property type="gene ID" value="PGSC0003DMG400045589"/>
</dbReference>
<dbReference type="EnsemblPlants" id="PGSC0003DMT400096018">
    <property type="protein sequence ID" value="PGSC0003DMT400096018"/>
    <property type="gene ID" value="PGSC0003DMG400045589"/>
</dbReference>
<organism evidence="2 3">
    <name type="scientific">Solanum tuberosum</name>
    <name type="common">Potato</name>
    <dbReference type="NCBI Taxonomy" id="4113"/>
    <lineage>
        <taxon>Eukaryota</taxon>
        <taxon>Viridiplantae</taxon>
        <taxon>Streptophyta</taxon>
        <taxon>Embryophyta</taxon>
        <taxon>Tracheophyta</taxon>
        <taxon>Spermatophyta</taxon>
        <taxon>Magnoliopsida</taxon>
        <taxon>eudicotyledons</taxon>
        <taxon>Gunneridae</taxon>
        <taxon>Pentapetalae</taxon>
        <taxon>asterids</taxon>
        <taxon>lamiids</taxon>
        <taxon>Solanales</taxon>
        <taxon>Solanaceae</taxon>
        <taxon>Solanoideae</taxon>
        <taxon>Solaneae</taxon>
        <taxon>Solanum</taxon>
    </lineage>
</organism>
<reference evidence="2" key="2">
    <citation type="submission" date="2015-06" db="UniProtKB">
        <authorList>
            <consortium name="EnsemblPlants"/>
        </authorList>
    </citation>
    <scope>IDENTIFICATION</scope>
    <source>
        <strain evidence="2">DM1-3 516 R44</strain>
    </source>
</reference>
<reference evidence="3" key="1">
    <citation type="journal article" date="2011" name="Nature">
        <title>Genome sequence and analysis of the tuber crop potato.</title>
        <authorList>
            <consortium name="The Potato Genome Sequencing Consortium"/>
        </authorList>
    </citation>
    <scope>NUCLEOTIDE SEQUENCE [LARGE SCALE GENOMIC DNA]</scope>
    <source>
        <strain evidence="3">cv. DM1-3 516 R44</strain>
    </source>
</reference>
<evidence type="ECO:0000313" key="3">
    <source>
        <dbReference type="Proteomes" id="UP000011115"/>
    </source>
</evidence>
<name>M1DXJ1_SOLTU</name>
<keyword evidence="3" id="KW-1185">Reference proteome</keyword>
<dbReference type="Proteomes" id="UP000011115">
    <property type="component" value="Unassembled WGS sequence"/>
</dbReference>
<dbReference type="PANTHER" id="PTHR34222">
    <property type="entry name" value="GAG_PRE-INTEGRS DOMAIN-CONTAINING PROTEIN"/>
    <property type="match status" value="1"/>
</dbReference>
<protein>
    <submittedName>
        <fullName evidence="2">Uncharacterized protein</fullName>
    </submittedName>
</protein>
<proteinExistence type="predicted"/>
<evidence type="ECO:0000256" key="1">
    <source>
        <dbReference type="SAM" id="MobiDB-lite"/>
    </source>
</evidence>
<dbReference type="AlphaFoldDB" id="M1DXJ1"/>
<feature type="compositionally biased region" description="Low complexity" evidence="1">
    <location>
        <begin position="23"/>
        <end position="33"/>
    </location>
</feature>
<sequence>MIPNSGQLSEAMAFFSSNKGYPTSSGSGSTSVSNYRSQKPQNNSNLYCDYCNRKGHTRAICFRLHGYPANWRSKKRTSLALPLQPTLPESSPLMVASWSTQTSLVKVALLVTVLAGLS</sequence>
<dbReference type="PaxDb" id="4113-PGSC0003DMT400096018"/>
<dbReference type="HOGENOM" id="CLU_2077274_0_0_1"/>
<dbReference type="PANTHER" id="PTHR34222:SF82">
    <property type="entry name" value="CCHC-TYPE DOMAIN-CONTAINING PROTEIN"/>
    <property type="match status" value="1"/>
</dbReference>
<accession>M1DXJ1</accession>
<dbReference type="InParanoid" id="M1DXJ1"/>
<feature type="region of interest" description="Disordered" evidence="1">
    <location>
        <begin position="19"/>
        <end position="40"/>
    </location>
</feature>
<evidence type="ECO:0000313" key="2">
    <source>
        <dbReference type="EnsemblPlants" id="PGSC0003DMT400096018"/>
    </source>
</evidence>